<proteinExistence type="predicted"/>
<organism evidence="1 2">
    <name type="scientific">Streptococcus mitis</name>
    <dbReference type="NCBI Taxonomy" id="28037"/>
    <lineage>
        <taxon>Bacteria</taxon>
        <taxon>Bacillati</taxon>
        <taxon>Bacillota</taxon>
        <taxon>Bacilli</taxon>
        <taxon>Lactobacillales</taxon>
        <taxon>Streptococcaceae</taxon>
        <taxon>Streptococcus</taxon>
        <taxon>Streptococcus mitis group</taxon>
    </lineage>
</organism>
<evidence type="ECO:0008006" key="3">
    <source>
        <dbReference type="Google" id="ProtNLM"/>
    </source>
</evidence>
<accession>A0A081R173</accession>
<dbReference type="InterPro" id="IPR049254">
    <property type="entry name" value="Phage_tail_terminator"/>
</dbReference>
<comment type="caution">
    <text evidence="1">The sequence shown here is derived from an EMBL/GenBank/DDBJ whole genome shotgun (WGS) entry which is preliminary data.</text>
</comment>
<name>A0A081R173_STRMT</name>
<dbReference type="AlphaFoldDB" id="A0A081R173"/>
<dbReference type="EMBL" id="JPFZ01000007">
    <property type="protein sequence ID" value="KEQ48946.1"/>
    <property type="molecule type" value="Genomic_DNA"/>
</dbReference>
<sequence>MANKGFRLVEELVSHIKGLYPDIRIYLDEVEQGFKEPCFFIHVVDTKYTPEANKHVKVRSKVDLSYFPPKKKRSECLAMQEELSYKLLHLPTIHLFDRQYEVVDNVLHCIFNASTRLKLEEEDIKQRELKVKEEVKDG</sequence>
<reference evidence="1 2" key="1">
    <citation type="submission" date="2014-05" db="EMBL/GenBank/DDBJ databases">
        <authorList>
            <person name="Daugherty S.C."/>
            <person name="Tallon L.J."/>
            <person name="Sadzewicz L."/>
            <person name="Kilian M."/>
            <person name="Tettelin H."/>
        </authorList>
    </citation>
    <scope>NUCLEOTIDE SEQUENCE [LARGE SCALE GENOMIC DNA]</scope>
    <source>
        <strain evidence="1 2">SK608</strain>
    </source>
</reference>
<evidence type="ECO:0000313" key="1">
    <source>
        <dbReference type="EMBL" id="KEQ48946.1"/>
    </source>
</evidence>
<protein>
    <recommendedName>
        <fullName evidence="3">Phage protein</fullName>
    </recommendedName>
</protein>
<evidence type="ECO:0000313" key="2">
    <source>
        <dbReference type="Proteomes" id="UP000028022"/>
    </source>
</evidence>
<dbReference type="Proteomes" id="UP000028022">
    <property type="component" value="Unassembled WGS sequence"/>
</dbReference>
<dbReference type="Pfam" id="PF20765">
    <property type="entry name" value="Phage_tail_terminator_8"/>
    <property type="match status" value="1"/>
</dbReference>
<gene>
    <name evidence="1" type="ORF">SK608_0244</name>
</gene>